<dbReference type="PANTHER" id="PTHR21364">
    <property type="entry name" value="GENERAL ODORANT-BINDING PROTEIN 19A"/>
    <property type="match status" value="1"/>
</dbReference>
<dbReference type="Pfam" id="PF01395">
    <property type="entry name" value="PBP_GOBP"/>
    <property type="match status" value="1"/>
</dbReference>
<evidence type="ECO:0000313" key="5">
    <source>
        <dbReference type="EnsemblMetazoa" id="PPAI007407-PA"/>
    </source>
</evidence>
<protein>
    <recommendedName>
        <fullName evidence="7">Odorant binding protein</fullName>
    </recommendedName>
</protein>
<dbReference type="GO" id="GO:0005576">
    <property type="term" value="C:extracellular region"/>
    <property type="evidence" value="ECO:0007669"/>
    <property type="project" value="UniProtKB-SubCell"/>
</dbReference>
<evidence type="ECO:0000256" key="2">
    <source>
        <dbReference type="ARBA" id="ARBA00008098"/>
    </source>
</evidence>
<dbReference type="SUPFAM" id="SSF47565">
    <property type="entry name" value="Insect pheromone/odorant-binding proteins"/>
    <property type="match status" value="1"/>
</dbReference>
<comment type="subcellular location">
    <subcellularLocation>
        <location evidence="1">Secreted</location>
    </subcellularLocation>
</comment>
<dbReference type="VEuPathDB" id="VectorBase:PPAPM1_010581"/>
<evidence type="ECO:0000256" key="3">
    <source>
        <dbReference type="ARBA" id="ARBA00022525"/>
    </source>
</evidence>
<dbReference type="AlphaFoldDB" id="A0A1B0DGX3"/>
<comment type="similarity">
    <text evidence="2">Belongs to the PBP/GOBP family.</text>
</comment>
<evidence type="ECO:0000313" key="6">
    <source>
        <dbReference type="Proteomes" id="UP000092462"/>
    </source>
</evidence>
<keyword evidence="6" id="KW-1185">Reference proteome</keyword>
<evidence type="ECO:0000256" key="1">
    <source>
        <dbReference type="ARBA" id="ARBA00004613"/>
    </source>
</evidence>
<sequence length="128" mass="14686">MSKAVEKGVTYEQFLQNAKSLRKTCQPKHKVSDELADQLGKKNFPEDKNLKCYVKCFLEMAQTMKRGKINVEAAIRQIDILVPEHLRNDYKATVQACKDSFKGIKDNCEASYIFLKCSAEQNPSYEFP</sequence>
<reference evidence="5" key="1">
    <citation type="submission" date="2022-08" db="UniProtKB">
        <authorList>
            <consortium name="EnsemblMetazoa"/>
        </authorList>
    </citation>
    <scope>IDENTIFICATION</scope>
    <source>
        <strain evidence="5">Israel</strain>
    </source>
</reference>
<dbReference type="GO" id="GO:0005549">
    <property type="term" value="F:odorant binding"/>
    <property type="evidence" value="ECO:0007669"/>
    <property type="project" value="InterPro"/>
</dbReference>
<dbReference type="Proteomes" id="UP000092462">
    <property type="component" value="Unassembled WGS sequence"/>
</dbReference>
<dbReference type="CDD" id="cd23992">
    <property type="entry name" value="PBP_GOBP"/>
    <property type="match status" value="1"/>
</dbReference>
<accession>A0A1B0DGX3</accession>
<dbReference type="GO" id="GO:0090729">
    <property type="term" value="F:toxin activity"/>
    <property type="evidence" value="ECO:0007669"/>
    <property type="project" value="UniProtKB-KW"/>
</dbReference>
<keyword evidence="3" id="KW-0964">Secreted</keyword>
<evidence type="ECO:0008006" key="7">
    <source>
        <dbReference type="Google" id="ProtNLM"/>
    </source>
</evidence>
<organism evidence="5 6">
    <name type="scientific">Phlebotomus papatasi</name>
    <name type="common">Sandfly</name>
    <dbReference type="NCBI Taxonomy" id="29031"/>
    <lineage>
        <taxon>Eukaryota</taxon>
        <taxon>Metazoa</taxon>
        <taxon>Ecdysozoa</taxon>
        <taxon>Arthropoda</taxon>
        <taxon>Hexapoda</taxon>
        <taxon>Insecta</taxon>
        <taxon>Pterygota</taxon>
        <taxon>Neoptera</taxon>
        <taxon>Endopterygota</taxon>
        <taxon>Diptera</taxon>
        <taxon>Nematocera</taxon>
        <taxon>Psychodoidea</taxon>
        <taxon>Psychodidae</taxon>
        <taxon>Phlebotomus</taxon>
        <taxon>Phlebotomus</taxon>
    </lineage>
</organism>
<name>A0A1B0DGX3_PHLPP</name>
<dbReference type="VEuPathDB" id="VectorBase:PPAI007407"/>
<dbReference type="InterPro" id="IPR036728">
    <property type="entry name" value="PBP_GOBP_sf"/>
</dbReference>
<dbReference type="GO" id="GO:0035275">
    <property type="term" value="F:dibutyl phthalate binding"/>
    <property type="evidence" value="ECO:0007669"/>
    <property type="project" value="TreeGrafter"/>
</dbReference>
<dbReference type="InterPro" id="IPR006170">
    <property type="entry name" value="PBP/GOBP"/>
</dbReference>
<dbReference type="EMBL" id="AJVK01060509">
    <property type="status" value="NOT_ANNOTATED_CDS"/>
    <property type="molecule type" value="Genomic_DNA"/>
</dbReference>
<dbReference type="FunFam" id="1.10.238.20:FF:000001">
    <property type="entry name" value="General odorant-binding protein lush"/>
    <property type="match status" value="1"/>
</dbReference>
<proteinExistence type="inferred from homology"/>
<dbReference type="Gene3D" id="1.10.238.20">
    <property type="entry name" value="Pheromone/general odorant binding protein domain"/>
    <property type="match status" value="1"/>
</dbReference>
<dbReference type="EnsemblMetazoa" id="PPAI007407-RA">
    <property type="protein sequence ID" value="PPAI007407-PA"/>
    <property type="gene ID" value="PPAI007407"/>
</dbReference>
<keyword evidence="4" id="KW-0800">Toxin</keyword>
<dbReference type="GO" id="GO:0042048">
    <property type="term" value="P:olfactory behavior"/>
    <property type="evidence" value="ECO:0007669"/>
    <property type="project" value="TreeGrafter"/>
</dbReference>
<evidence type="ECO:0000256" key="4">
    <source>
        <dbReference type="ARBA" id="ARBA00022656"/>
    </source>
</evidence>
<dbReference type="PANTHER" id="PTHR21364:SF2">
    <property type="entry name" value="GENERAL ODORANT-BINDING PROTEIN 19A"/>
    <property type="match status" value="1"/>
</dbReference>
<dbReference type="SMART" id="SM00708">
    <property type="entry name" value="PhBP"/>
    <property type="match status" value="1"/>
</dbReference>
<dbReference type="GO" id="GO:0007608">
    <property type="term" value="P:sensory perception of smell"/>
    <property type="evidence" value="ECO:0007669"/>
    <property type="project" value="TreeGrafter"/>
</dbReference>